<gene>
    <name evidence="2" type="ORF">HMPREF3293_02373</name>
</gene>
<keyword evidence="1" id="KW-0472">Membrane</keyword>
<dbReference type="PATRIC" id="fig|626937.4.peg.2330"/>
<feature type="transmembrane region" description="Helical" evidence="1">
    <location>
        <begin position="94"/>
        <end position="116"/>
    </location>
</feature>
<comment type="caution">
    <text evidence="2">The sequence shown here is derived from an EMBL/GenBank/DDBJ whole genome shotgun (WGS) entry which is preliminary data.</text>
</comment>
<feature type="transmembrane region" description="Helical" evidence="1">
    <location>
        <begin position="128"/>
        <end position="148"/>
    </location>
</feature>
<organism evidence="2 3">
    <name type="scientific">Christensenella minuta</name>
    <dbReference type="NCBI Taxonomy" id="626937"/>
    <lineage>
        <taxon>Bacteria</taxon>
        <taxon>Bacillati</taxon>
        <taxon>Bacillota</taxon>
        <taxon>Clostridia</taxon>
        <taxon>Christensenellales</taxon>
        <taxon>Christensenellaceae</taxon>
        <taxon>Christensenella</taxon>
    </lineage>
</organism>
<keyword evidence="1" id="KW-0812">Transmembrane</keyword>
<dbReference type="Proteomes" id="UP000070366">
    <property type="component" value="Unassembled WGS sequence"/>
</dbReference>
<dbReference type="AlphaFoldDB" id="A0A136Q374"/>
<sequence>MKVIKHWTIKIFFITLFISAGVSVAAEYFISNLSLPASVGILAALIAIGVLFDIVGVAFASCDQAPFIAMSAKKNTKAHYALKMLKNADVVSNFCNDVIGDICGIVSGAAGAAITLKALVFEFPFPDLMVSIAISALIAAATVAGKAWGKTIALKRNKDIVLSIGTVANFFNGGRKKNEKEN</sequence>
<name>A0A136Q374_9FIRM</name>
<dbReference type="EMBL" id="LSZW01000063">
    <property type="protein sequence ID" value="KXK65115.1"/>
    <property type="molecule type" value="Genomic_DNA"/>
</dbReference>
<keyword evidence="3" id="KW-1185">Reference proteome</keyword>
<dbReference type="STRING" id="626937.HMPREF3293_02373"/>
<dbReference type="KEGG" id="cmiu:B1H56_03475"/>
<keyword evidence="1" id="KW-1133">Transmembrane helix</keyword>
<evidence type="ECO:0000313" key="2">
    <source>
        <dbReference type="EMBL" id="KXK65115.1"/>
    </source>
</evidence>
<evidence type="ECO:0008006" key="4">
    <source>
        <dbReference type="Google" id="ProtNLM"/>
    </source>
</evidence>
<dbReference type="OrthoDB" id="2111373at2"/>
<reference evidence="2 3" key="1">
    <citation type="submission" date="2016-02" db="EMBL/GenBank/DDBJ databases">
        <authorList>
            <person name="Wen L."/>
            <person name="He K."/>
            <person name="Yang H."/>
        </authorList>
    </citation>
    <scope>NUCLEOTIDE SEQUENCE [LARGE SCALE GENOMIC DNA]</scope>
    <source>
        <strain evidence="2 3">DSM 22607</strain>
    </source>
</reference>
<evidence type="ECO:0000256" key="1">
    <source>
        <dbReference type="SAM" id="Phobius"/>
    </source>
</evidence>
<evidence type="ECO:0000313" key="3">
    <source>
        <dbReference type="Proteomes" id="UP000070366"/>
    </source>
</evidence>
<feature type="transmembrane region" description="Helical" evidence="1">
    <location>
        <begin position="37"/>
        <end position="60"/>
    </location>
</feature>
<proteinExistence type="predicted"/>
<accession>A0A136Q374</accession>
<protein>
    <recommendedName>
        <fullName evidence="4">CNNM transmembrane domain-containing protein</fullName>
    </recommendedName>
</protein>
<feature type="transmembrane region" description="Helical" evidence="1">
    <location>
        <begin position="12"/>
        <end position="31"/>
    </location>
</feature>
<dbReference type="RefSeq" id="WP_066518941.1">
    <property type="nucleotide sequence ID" value="NZ_CABMOF010000001.1"/>
</dbReference>